<evidence type="ECO:0000313" key="1">
    <source>
        <dbReference type="EMBL" id="GEA59277.1"/>
    </source>
</evidence>
<evidence type="ECO:0000313" key="2">
    <source>
        <dbReference type="Proteomes" id="UP000318242"/>
    </source>
</evidence>
<comment type="caution">
    <text evidence="1">The sequence shown here is derived from an EMBL/GenBank/DDBJ whole genome shotgun (WGS) entry which is preliminary data.</text>
</comment>
<name>A0A4Y3IIU3_9VIBR</name>
<protein>
    <submittedName>
        <fullName evidence="1">Uncharacterized protein</fullName>
    </submittedName>
</protein>
<reference evidence="1 2" key="1">
    <citation type="submission" date="2019-06" db="EMBL/GenBank/DDBJ databases">
        <title>Whole genome shotgun sequence of Vibrio comitans NBRC 102076.</title>
        <authorList>
            <person name="Hosoyama A."/>
            <person name="Uohara A."/>
            <person name="Ohji S."/>
            <person name="Ichikawa N."/>
        </authorList>
    </citation>
    <scope>NUCLEOTIDE SEQUENCE [LARGE SCALE GENOMIC DNA]</scope>
    <source>
        <strain evidence="1 2">NBRC 102076</strain>
    </source>
</reference>
<accession>A0A4Y3IIU3</accession>
<dbReference type="RefSeq" id="WP_141268982.1">
    <property type="nucleotide sequence ID" value="NZ_BJLH01000002.1"/>
</dbReference>
<proteinExistence type="predicted"/>
<dbReference type="EMBL" id="BJLH01000002">
    <property type="protein sequence ID" value="GEA59277.1"/>
    <property type="molecule type" value="Genomic_DNA"/>
</dbReference>
<dbReference type="AlphaFoldDB" id="A0A4Y3IIU3"/>
<dbReference type="OrthoDB" id="3084at2"/>
<keyword evidence="2" id="KW-1185">Reference proteome</keyword>
<gene>
    <name evidence="1" type="ORF">VCO01S_04700</name>
</gene>
<organism evidence="1 2">
    <name type="scientific">Vibrio comitans NBRC 102076</name>
    <dbReference type="NCBI Taxonomy" id="1219078"/>
    <lineage>
        <taxon>Bacteria</taxon>
        <taxon>Pseudomonadati</taxon>
        <taxon>Pseudomonadota</taxon>
        <taxon>Gammaproteobacteria</taxon>
        <taxon>Vibrionales</taxon>
        <taxon>Vibrionaceae</taxon>
        <taxon>Vibrio</taxon>
    </lineage>
</organism>
<dbReference type="Proteomes" id="UP000318242">
    <property type="component" value="Unassembled WGS sequence"/>
</dbReference>
<sequence length="65" mass="7189">MVILPNGVKHDVVVSKPIELVAKLPQHLVKPFKGQKALIQVSLQLANVPEDTSEFVEGMPVEVRF</sequence>